<comment type="caution">
    <text evidence="2">The sequence shown here is derived from an EMBL/GenBank/DDBJ whole genome shotgun (WGS) entry which is preliminary data.</text>
</comment>
<feature type="chain" id="PRO_5043998227" evidence="1">
    <location>
        <begin position="26"/>
        <end position="117"/>
    </location>
</feature>
<accession>A0AAU9NLP6</accession>
<protein>
    <submittedName>
        <fullName evidence="2">Uncharacterized protein</fullName>
    </submittedName>
</protein>
<evidence type="ECO:0000256" key="1">
    <source>
        <dbReference type="SAM" id="SignalP"/>
    </source>
</evidence>
<keyword evidence="3" id="KW-1185">Reference proteome</keyword>
<dbReference type="AlphaFoldDB" id="A0AAU9NLP6"/>
<feature type="signal peptide" evidence="1">
    <location>
        <begin position="1"/>
        <end position="25"/>
    </location>
</feature>
<reference evidence="2 3" key="1">
    <citation type="submission" date="2022-01" db="EMBL/GenBank/DDBJ databases">
        <authorList>
            <person name="Xiong W."/>
            <person name="Schranz E."/>
        </authorList>
    </citation>
    <scope>NUCLEOTIDE SEQUENCE [LARGE SCALE GENOMIC DNA]</scope>
</reference>
<keyword evidence="1" id="KW-0732">Signal</keyword>
<name>A0AAU9NLP6_9ASTR</name>
<organism evidence="2 3">
    <name type="scientific">Lactuca virosa</name>
    <dbReference type="NCBI Taxonomy" id="75947"/>
    <lineage>
        <taxon>Eukaryota</taxon>
        <taxon>Viridiplantae</taxon>
        <taxon>Streptophyta</taxon>
        <taxon>Embryophyta</taxon>
        <taxon>Tracheophyta</taxon>
        <taxon>Spermatophyta</taxon>
        <taxon>Magnoliopsida</taxon>
        <taxon>eudicotyledons</taxon>
        <taxon>Gunneridae</taxon>
        <taxon>Pentapetalae</taxon>
        <taxon>asterids</taxon>
        <taxon>campanulids</taxon>
        <taxon>Asterales</taxon>
        <taxon>Asteraceae</taxon>
        <taxon>Cichorioideae</taxon>
        <taxon>Cichorieae</taxon>
        <taxon>Lactucinae</taxon>
        <taxon>Lactuca</taxon>
    </lineage>
</organism>
<evidence type="ECO:0000313" key="2">
    <source>
        <dbReference type="EMBL" id="CAH1438814.1"/>
    </source>
</evidence>
<dbReference type="Proteomes" id="UP001157418">
    <property type="component" value="Unassembled WGS sequence"/>
</dbReference>
<dbReference type="EMBL" id="CAKMRJ010004445">
    <property type="protein sequence ID" value="CAH1438814.1"/>
    <property type="molecule type" value="Genomic_DNA"/>
</dbReference>
<sequence length="117" mass="12600">MSVFRFLAPLLFVFFVISQSYLAAARPLMPDHVKAVITPELNLQLPGPLPEKISADSDGVVVKKQNVPCELSSEIGEARSLKRYGAGTYGSLFLSALPKGTTVPPSGPSRRTNDVNN</sequence>
<gene>
    <name evidence="2" type="ORF">LVIROSA_LOCUS25050</name>
</gene>
<proteinExistence type="predicted"/>
<evidence type="ECO:0000313" key="3">
    <source>
        <dbReference type="Proteomes" id="UP001157418"/>
    </source>
</evidence>